<sequence length="1443" mass="163999">MEEEKLIRKKKKALNGSNRRVLIEAYNDLATYYYKQSRYSDALDEYKNEAAVCKELGLRMEWGTCNRMIGEMYMLLAEFDKALKYEERHLAVAKELSNLVEEQRAMATLGRIYLLQGQSSSEERETKPSLTAAEKAFMKSLVLCEKLNGKINKTELMDMRARLLLNIGVVQEHLGFLDKAIDCIHKAITICANHDLYEVLHNCYITEALLHCNKRKDFAKALSCLNKALEVASRLEDKVLKLCETLSSKADILCKMSDYQSAKQVLLKAWKLKTPDEVERENIESNLKVVAAICYTEDLLISTDPSDHATFKKLYEKLGDGACHLKNYAGAVEYYLKMLEHAELAGDCGKTLIPIYVSLYQTYKDMGSYNEALEYYYKEYELIRDVPKEAYNTLYNIAEVLFLAKKPYDQIEKACRDARNAAKEWNKKKYEIRILKNLLKYQEELNETDKMEDTKSELQTLGYDDFDNLEHSEDEQSSAGGDDDTRIGDDICLDDLTDISDTNEEDISEKRETRRRGKGYAIKKNMKGETQLHVACISGNKMLVERLIAKGHPLNIRDNAGWLPLHEACIHGHVEIVNILINSGANINDRGGVNCDGITPLYDAASNGHLEVVNLLLEKGAIPTLKTDFGETPLQVLQKWRTSTILTKDEESLYNIICNKIHNMADRNNTEYLNRSKSKTPVKTIQDTSPPSTSKMSKRIKELYSPALKRRNIIDDESDEEFNLSQNVRNQTAFPSDSNSSDDERESNRGNSKRLGVTEYKNAMSAIRNRNTEMPESEKKKTKPKPALLAPDEIDDDWLDDDLGIMNKTKKRKLSDPLTVIAKKTSINSLRDSIDNINKINPLTDNNSNKKKSRNNVISENSSDSDHFHINENIRPKNVEDFRNISREFNDSKTKDTRDNMRRRWKRQSTLLRAGFQRKKSIDSNSGSDTEINREKNLKFSRKSSMESVFSNSNDSFNIVQSMNPNIVQPVNVIQPISIVQNKNGRAMQTQILPPAAVKVKIEDKVLLISLKLETINKLTISWLVEEVKSRYYKITGLRPVFSLMTSDGAILSEEDPLSLVLSSPELNTCVTTFKASPAEERYMECCDALDISPSEEVQQAVGRCHTTKRLALGSHTLSSLQIRPLFRALTHQTHITAIMISNNNLNDDGMKYLTDCICTLKQLTVLDLSRNNITSEGLKIFVNAFEKATRPICTALEDIDLSGNSIQDNGLKCILKLTHYVKLKSLKLNNCNITENATFEANKNNVNFDMLEVLDVSNNAIKQVLVGRLMAVLNANVMTELELDNISVEGTVVGCIASFMDTAKDLKLRKFNLSNCKLVDGHFMRIFRCLGRAKHLQSITLKDNNLTFIALKKLLQRQPPIPQINLEGCQDIFKYSPDSDFKVWLPAVDFGRCLPEINVTPVFKTDEERESFKLFSKTWLSCFKDRGMIEHCDGGVTKFTAR</sequence>
<evidence type="ECO:0000256" key="5">
    <source>
        <dbReference type="ARBA" id="ARBA00022454"/>
    </source>
</evidence>
<keyword evidence="17" id="KW-1185">Reference proteome</keyword>
<reference evidence="16" key="1">
    <citation type="submission" date="2021-12" db="EMBL/GenBank/DDBJ databases">
        <authorList>
            <person name="Martin H S."/>
        </authorList>
    </citation>
    <scope>NUCLEOTIDE SEQUENCE</scope>
</reference>
<evidence type="ECO:0000256" key="2">
    <source>
        <dbReference type="ARBA" id="ARBA00004286"/>
    </source>
</evidence>
<feature type="repeat" description="ANK" evidence="14">
    <location>
        <begin position="527"/>
        <end position="559"/>
    </location>
</feature>
<feature type="compositionally biased region" description="Basic and acidic residues" evidence="15">
    <location>
        <begin position="864"/>
        <end position="875"/>
    </location>
</feature>
<dbReference type="Gene3D" id="1.25.40.10">
    <property type="entry name" value="Tetratricopeptide repeat domain"/>
    <property type="match status" value="2"/>
</dbReference>
<keyword evidence="9" id="KW-0802">TPR repeat</keyword>
<feature type="region of interest" description="Disordered" evidence="15">
    <location>
        <begin position="674"/>
        <end position="698"/>
    </location>
</feature>
<keyword evidence="11 14" id="KW-0040">ANK repeat</keyword>
<dbReference type="InterPro" id="IPR019734">
    <property type="entry name" value="TPR_rpt"/>
</dbReference>
<feature type="compositionally biased region" description="Acidic residues" evidence="15">
    <location>
        <begin position="464"/>
        <end position="476"/>
    </location>
</feature>
<evidence type="ECO:0000256" key="3">
    <source>
        <dbReference type="ARBA" id="ARBA00010999"/>
    </source>
</evidence>
<evidence type="ECO:0000256" key="1">
    <source>
        <dbReference type="ARBA" id="ARBA00004123"/>
    </source>
</evidence>
<dbReference type="InterPro" id="IPR036770">
    <property type="entry name" value="Ankyrin_rpt-contain_sf"/>
</dbReference>
<evidence type="ECO:0000256" key="15">
    <source>
        <dbReference type="SAM" id="MobiDB-lite"/>
    </source>
</evidence>
<dbReference type="InterPro" id="IPR052311">
    <property type="entry name" value="MMS22L-TONSL_complex_comp"/>
</dbReference>
<dbReference type="PROSITE" id="PS50297">
    <property type="entry name" value="ANK_REP_REGION"/>
    <property type="match status" value="3"/>
</dbReference>
<evidence type="ECO:0000256" key="11">
    <source>
        <dbReference type="ARBA" id="ARBA00023043"/>
    </source>
</evidence>
<protein>
    <recommendedName>
        <fullName evidence="4">Tonsoku-like protein</fullName>
    </recommendedName>
</protein>
<evidence type="ECO:0000256" key="9">
    <source>
        <dbReference type="ARBA" id="ARBA00022803"/>
    </source>
</evidence>
<dbReference type="SMART" id="SM00028">
    <property type="entry name" value="TPR"/>
    <property type="match status" value="6"/>
</dbReference>
<dbReference type="OrthoDB" id="273147at2759"/>
<dbReference type="InterPro" id="IPR002110">
    <property type="entry name" value="Ankyrin_rpt"/>
</dbReference>
<feature type="repeat" description="ANK" evidence="14">
    <location>
        <begin position="560"/>
        <end position="592"/>
    </location>
</feature>
<dbReference type="Gene3D" id="3.80.10.10">
    <property type="entry name" value="Ribonuclease Inhibitor"/>
    <property type="match status" value="1"/>
</dbReference>
<dbReference type="InterPro" id="IPR001611">
    <property type="entry name" value="Leu-rich_rpt"/>
</dbReference>
<feature type="non-terminal residue" evidence="16">
    <location>
        <position position="1443"/>
    </location>
</feature>
<gene>
    <name evidence="16" type="ORF">BINO364_LOCUS14628</name>
</gene>
<keyword evidence="6" id="KW-0433">Leucine-rich repeat</keyword>
<dbReference type="SMART" id="SM00248">
    <property type="entry name" value="ANK"/>
    <property type="match status" value="3"/>
</dbReference>
<evidence type="ECO:0000256" key="13">
    <source>
        <dbReference type="ARBA" id="ARBA00023242"/>
    </source>
</evidence>
<dbReference type="PANTHER" id="PTHR46358:SF1">
    <property type="entry name" value="TONSOKU-LIKE PROTEIN"/>
    <property type="match status" value="1"/>
</dbReference>
<dbReference type="SUPFAM" id="SSF52047">
    <property type="entry name" value="RNI-like"/>
    <property type="match status" value="1"/>
</dbReference>
<keyword evidence="10" id="KW-0156">Chromatin regulator</keyword>
<evidence type="ECO:0000256" key="4">
    <source>
        <dbReference type="ARBA" id="ARBA00017829"/>
    </source>
</evidence>
<evidence type="ECO:0000313" key="17">
    <source>
        <dbReference type="Proteomes" id="UP000838878"/>
    </source>
</evidence>
<proteinExistence type="inferred from homology"/>
<dbReference type="GO" id="GO:0031297">
    <property type="term" value="P:replication fork processing"/>
    <property type="evidence" value="ECO:0007669"/>
    <property type="project" value="TreeGrafter"/>
</dbReference>
<dbReference type="SUPFAM" id="SSF48452">
    <property type="entry name" value="TPR-like"/>
    <property type="match status" value="3"/>
</dbReference>
<dbReference type="Gene3D" id="1.25.40.20">
    <property type="entry name" value="Ankyrin repeat-containing domain"/>
    <property type="match status" value="1"/>
</dbReference>
<dbReference type="InterPro" id="IPR032675">
    <property type="entry name" value="LRR_dom_sf"/>
</dbReference>
<dbReference type="PANTHER" id="PTHR46358">
    <property type="entry name" value="TONSOKU-LIKE PROTEIN"/>
    <property type="match status" value="1"/>
</dbReference>
<dbReference type="Pfam" id="PF12796">
    <property type="entry name" value="Ank_2"/>
    <property type="match status" value="1"/>
</dbReference>
<feature type="compositionally biased region" description="Basic and acidic residues" evidence="15">
    <location>
        <begin position="770"/>
        <end position="779"/>
    </location>
</feature>
<keyword evidence="5" id="KW-0158">Chromosome</keyword>
<evidence type="ECO:0000256" key="14">
    <source>
        <dbReference type="PROSITE-ProRule" id="PRU00023"/>
    </source>
</evidence>
<evidence type="ECO:0000256" key="12">
    <source>
        <dbReference type="ARBA" id="ARBA00023204"/>
    </source>
</evidence>
<keyword evidence="8" id="KW-0227">DNA damage</keyword>
<feature type="region of interest" description="Disordered" evidence="15">
    <location>
        <begin position="722"/>
        <end position="792"/>
    </location>
</feature>
<dbReference type="PROSITE" id="PS50088">
    <property type="entry name" value="ANK_REPEAT"/>
    <property type="match status" value="3"/>
</dbReference>
<comment type="subcellular location">
    <subcellularLocation>
        <location evidence="2">Chromosome</location>
    </subcellularLocation>
    <subcellularLocation>
        <location evidence="1">Nucleus</location>
    </subcellularLocation>
</comment>
<feature type="region of interest" description="Disordered" evidence="15">
    <location>
        <begin position="462"/>
        <end position="487"/>
    </location>
</feature>
<accession>A0A8J9YK13</accession>
<dbReference type="InterPro" id="IPR011990">
    <property type="entry name" value="TPR-like_helical_dom_sf"/>
</dbReference>
<dbReference type="Pfam" id="PF13516">
    <property type="entry name" value="LRR_6"/>
    <property type="match status" value="3"/>
</dbReference>
<evidence type="ECO:0000256" key="10">
    <source>
        <dbReference type="ARBA" id="ARBA00022853"/>
    </source>
</evidence>
<evidence type="ECO:0000256" key="7">
    <source>
        <dbReference type="ARBA" id="ARBA00022737"/>
    </source>
</evidence>
<keyword evidence="13" id="KW-0539">Nucleus</keyword>
<dbReference type="EMBL" id="OV170228">
    <property type="protein sequence ID" value="CAH0729555.1"/>
    <property type="molecule type" value="Genomic_DNA"/>
</dbReference>
<feature type="compositionally biased region" description="Polar residues" evidence="15">
    <location>
        <begin position="674"/>
        <end position="695"/>
    </location>
</feature>
<feature type="repeat" description="ANK" evidence="14">
    <location>
        <begin position="596"/>
        <end position="628"/>
    </location>
</feature>
<dbReference type="GO" id="GO:0000724">
    <property type="term" value="P:double-strand break repair via homologous recombination"/>
    <property type="evidence" value="ECO:0007669"/>
    <property type="project" value="TreeGrafter"/>
</dbReference>
<feature type="compositionally biased region" description="Polar residues" evidence="15">
    <location>
        <begin position="723"/>
        <end position="735"/>
    </location>
</feature>
<dbReference type="GO" id="GO:0006325">
    <property type="term" value="P:chromatin organization"/>
    <property type="evidence" value="ECO:0007669"/>
    <property type="project" value="UniProtKB-KW"/>
</dbReference>
<dbReference type="GO" id="GO:0043596">
    <property type="term" value="C:nuclear replication fork"/>
    <property type="evidence" value="ECO:0007669"/>
    <property type="project" value="TreeGrafter"/>
</dbReference>
<evidence type="ECO:0000256" key="8">
    <source>
        <dbReference type="ARBA" id="ARBA00022763"/>
    </source>
</evidence>
<keyword evidence="7" id="KW-0677">Repeat</keyword>
<evidence type="ECO:0000256" key="6">
    <source>
        <dbReference type="ARBA" id="ARBA00022614"/>
    </source>
</evidence>
<organism evidence="16 17">
    <name type="scientific">Brenthis ino</name>
    <name type="common">lesser marbled fritillary</name>
    <dbReference type="NCBI Taxonomy" id="405034"/>
    <lineage>
        <taxon>Eukaryota</taxon>
        <taxon>Metazoa</taxon>
        <taxon>Ecdysozoa</taxon>
        <taxon>Arthropoda</taxon>
        <taxon>Hexapoda</taxon>
        <taxon>Insecta</taxon>
        <taxon>Pterygota</taxon>
        <taxon>Neoptera</taxon>
        <taxon>Endopterygota</taxon>
        <taxon>Lepidoptera</taxon>
        <taxon>Glossata</taxon>
        <taxon>Ditrysia</taxon>
        <taxon>Papilionoidea</taxon>
        <taxon>Nymphalidae</taxon>
        <taxon>Heliconiinae</taxon>
        <taxon>Argynnini</taxon>
        <taxon>Brenthis</taxon>
    </lineage>
</organism>
<dbReference type="SUPFAM" id="SSF48403">
    <property type="entry name" value="Ankyrin repeat"/>
    <property type="match status" value="1"/>
</dbReference>
<name>A0A8J9YK13_9NEOP</name>
<dbReference type="Proteomes" id="UP000838878">
    <property type="component" value="Chromosome 8"/>
</dbReference>
<feature type="region of interest" description="Disordered" evidence="15">
    <location>
        <begin position="890"/>
        <end position="936"/>
    </location>
</feature>
<feature type="compositionally biased region" description="Basic and acidic residues" evidence="15">
    <location>
        <begin position="890"/>
        <end position="902"/>
    </location>
</feature>
<keyword evidence="12" id="KW-0234">DNA repair</keyword>
<comment type="similarity">
    <text evidence="3">Belongs to the Tonsoku family.</text>
</comment>
<evidence type="ECO:0000313" key="16">
    <source>
        <dbReference type="EMBL" id="CAH0729555.1"/>
    </source>
</evidence>
<feature type="region of interest" description="Disordered" evidence="15">
    <location>
        <begin position="837"/>
        <end position="875"/>
    </location>
</feature>